<dbReference type="AlphaFoldDB" id="A0A538TAA0"/>
<keyword evidence="3" id="KW-0378">Hydrolase</keyword>
<feature type="domain" description="CAAX prenyl protease 2/Lysostaphin resistance protein A-like" evidence="2">
    <location>
        <begin position="3"/>
        <end position="72"/>
    </location>
</feature>
<keyword evidence="1" id="KW-0812">Transmembrane</keyword>
<keyword evidence="1" id="KW-1133">Transmembrane helix</keyword>
<evidence type="ECO:0000313" key="4">
    <source>
        <dbReference type="Proteomes" id="UP000317716"/>
    </source>
</evidence>
<name>A0A538TAA0_UNCEI</name>
<gene>
    <name evidence="3" type="ORF">E6K72_00505</name>
</gene>
<dbReference type="Proteomes" id="UP000317716">
    <property type="component" value="Unassembled WGS sequence"/>
</dbReference>
<protein>
    <submittedName>
        <fullName evidence="3">CPBP family intramembrane metalloprotease</fullName>
    </submittedName>
</protein>
<keyword evidence="3" id="KW-0645">Protease</keyword>
<evidence type="ECO:0000259" key="2">
    <source>
        <dbReference type="Pfam" id="PF02517"/>
    </source>
</evidence>
<keyword evidence="1" id="KW-0472">Membrane</keyword>
<dbReference type="Pfam" id="PF02517">
    <property type="entry name" value="Rce1-like"/>
    <property type="match status" value="1"/>
</dbReference>
<proteinExistence type="predicted"/>
<reference evidence="3 4" key="1">
    <citation type="journal article" date="2019" name="Nat. Microbiol.">
        <title>Mediterranean grassland soil C-N compound turnover is dependent on rainfall and depth, and is mediated by genomically divergent microorganisms.</title>
        <authorList>
            <person name="Diamond S."/>
            <person name="Andeer P.F."/>
            <person name="Li Z."/>
            <person name="Crits-Christoph A."/>
            <person name="Burstein D."/>
            <person name="Anantharaman K."/>
            <person name="Lane K.R."/>
            <person name="Thomas B.C."/>
            <person name="Pan C."/>
            <person name="Northen T.R."/>
            <person name="Banfield J.F."/>
        </authorList>
    </citation>
    <scope>NUCLEOTIDE SEQUENCE [LARGE SCALE GENOMIC DNA]</scope>
    <source>
        <strain evidence="3">WS_2</strain>
    </source>
</reference>
<feature type="transmembrane region" description="Helical" evidence="1">
    <location>
        <begin position="20"/>
        <end position="50"/>
    </location>
</feature>
<evidence type="ECO:0000313" key="3">
    <source>
        <dbReference type="EMBL" id="TMQ60559.1"/>
    </source>
</evidence>
<accession>A0A538TAA0</accession>
<dbReference type="GO" id="GO:0004175">
    <property type="term" value="F:endopeptidase activity"/>
    <property type="evidence" value="ECO:0007669"/>
    <property type="project" value="UniProtKB-ARBA"/>
</dbReference>
<evidence type="ECO:0000256" key="1">
    <source>
        <dbReference type="SAM" id="Phobius"/>
    </source>
</evidence>
<comment type="caution">
    <text evidence="3">The sequence shown here is derived from an EMBL/GenBank/DDBJ whole genome shotgun (WGS) entry which is preliminary data.</text>
</comment>
<dbReference type="GO" id="GO:0080120">
    <property type="term" value="P:CAAX-box protein maturation"/>
    <property type="evidence" value="ECO:0007669"/>
    <property type="project" value="UniProtKB-ARBA"/>
</dbReference>
<organism evidence="3 4">
    <name type="scientific">Eiseniibacteriota bacterium</name>
    <dbReference type="NCBI Taxonomy" id="2212470"/>
    <lineage>
        <taxon>Bacteria</taxon>
        <taxon>Candidatus Eiseniibacteriota</taxon>
    </lineage>
</organism>
<sequence>MSAGIGEEITMRGALQPRLGLALTALLFATLHIQYSWYGMAVIFVLGLVLGKIRQRTSTTAAMAVHVIYDIVAILTT</sequence>
<dbReference type="GO" id="GO:0008237">
    <property type="term" value="F:metallopeptidase activity"/>
    <property type="evidence" value="ECO:0007669"/>
    <property type="project" value="UniProtKB-KW"/>
</dbReference>
<dbReference type="InterPro" id="IPR003675">
    <property type="entry name" value="Rce1/LyrA-like_dom"/>
</dbReference>
<keyword evidence="3" id="KW-0482">Metalloprotease</keyword>
<dbReference type="GO" id="GO:0006508">
    <property type="term" value="P:proteolysis"/>
    <property type="evidence" value="ECO:0007669"/>
    <property type="project" value="UniProtKB-KW"/>
</dbReference>
<dbReference type="EMBL" id="VBOS01000016">
    <property type="protein sequence ID" value="TMQ60559.1"/>
    <property type="molecule type" value="Genomic_DNA"/>
</dbReference>